<evidence type="ECO:0000313" key="3">
    <source>
        <dbReference type="Proteomes" id="UP000595074"/>
    </source>
</evidence>
<evidence type="ECO:0000256" key="1">
    <source>
        <dbReference type="SAM" id="SignalP"/>
    </source>
</evidence>
<evidence type="ECO:0000313" key="2">
    <source>
        <dbReference type="EMBL" id="QOR61824.1"/>
    </source>
</evidence>
<proteinExistence type="predicted"/>
<accession>A0A7M1S3R8</accession>
<keyword evidence="1" id="KW-0732">Signal</keyword>
<name>A0A7M1S3R8_9BACT</name>
<dbReference type="EMBL" id="CP063164">
    <property type="protein sequence ID" value="QOR61824.1"/>
    <property type="molecule type" value="Genomic_DNA"/>
</dbReference>
<reference evidence="2 3" key="1">
    <citation type="submission" date="2020-10" db="EMBL/GenBank/DDBJ databases">
        <title>The genome of sulfurovum sp.</title>
        <authorList>
            <person name="Xie S."/>
            <person name="Shao Z."/>
            <person name="Jiang L."/>
        </authorList>
    </citation>
    <scope>NUCLEOTIDE SEQUENCE [LARGE SCALE GENOMIC DNA]</scope>
    <source>
        <strain evidence="2 3">ST-419</strain>
    </source>
</reference>
<dbReference type="Gene3D" id="3.90.10.10">
    <property type="entry name" value="Cytochrome C3"/>
    <property type="match status" value="1"/>
</dbReference>
<dbReference type="InterPro" id="IPR036280">
    <property type="entry name" value="Multihaem_cyt_sf"/>
</dbReference>
<dbReference type="RefSeq" id="WP_197548533.1">
    <property type="nucleotide sequence ID" value="NZ_CP063164.1"/>
</dbReference>
<dbReference type="AlphaFoldDB" id="A0A7M1S3R8"/>
<evidence type="ECO:0008006" key="4">
    <source>
        <dbReference type="Google" id="ProtNLM"/>
    </source>
</evidence>
<dbReference type="SUPFAM" id="SSF48695">
    <property type="entry name" value="Multiheme cytochromes"/>
    <property type="match status" value="1"/>
</dbReference>
<dbReference type="Proteomes" id="UP000595074">
    <property type="component" value="Chromosome"/>
</dbReference>
<feature type="chain" id="PRO_5029541527" description="Cytochrome c7-like domain-containing protein" evidence="1">
    <location>
        <begin position="23"/>
        <end position="462"/>
    </location>
</feature>
<protein>
    <recommendedName>
        <fullName evidence="4">Cytochrome c7-like domain-containing protein</fullName>
    </recommendedName>
</protein>
<keyword evidence="3" id="KW-1185">Reference proteome</keyword>
<sequence>MKNTFAKLTILTLTVFLMNACGGGGGSSSDTTASTTVTLSVTQVQPDTTIMVSCDNGYTAEIGVDKDPAVSVKESDDENVPVNDKVELDLPENATCQLLITTDTPCYKTMLVTLDKNDGEFDLSDFYEQECSTPTPTPTPTPMPPPVGMNNGLHDWRAPRVYARVNANPVCNQDKIFSLRPYHTSIDTRFVDYTSTPMYPEGYTLKAVQARNSNVTVDLQYDTAAKKWIHECVPVTYVDKKDIYPSYWVEAVSDANGTVVTKDRIIMYDSGTNNCMVCHASNSKYPLAYAKTGPANLADPEEDYKINILRKHDEEYPDAVQNYLTQLQAVGKDYNPAGLEETSKTMRVSCTDCHGINAVQGSGFSTVPSLTNAIHDLHANLSEPNITGANNCLTCHPGETIAKTFNGDIVHPFTSQWRDEDGHGKWVEDNGVVSCTLCHGKDLRGTKIANNVSCYDCHGKEW</sequence>
<gene>
    <name evidence="2" type="ORF">IMZ28_10445</name>
</gene>
<dbReference type="KEGG" id="sinu:IMZ28_10445"/>
<organism evidence="2 3">
    <name type="scientific">Sulfurovum indicum</name>
    <dbReference type="NCBI Taxonomy" id="2779528"/>
    <lineage>
        <taxon>Bacteria</taxon>
        <taxon>Pseudomonadati</taxon>
        <taxon>Campylobacterota</taxon>
        <taxon>Epsilonproteobacteria</taxon>
        <taxon>Campylobacterales</taxon>
        <taxon>Sulfurovaceae</taxon>
        <taxon>Sulfurovum</taxon>
    </lineage>
</organism>
<feature type="signal peptide" evidence="1">
    <location>
        <begin position="1"/>
        <end position="22"/>
    </location>
</feature>